<dbReference type="EMBL" id="JAPDHF010000017">
    <property type="protein sequence ID" value="KAJ4007342.1"/>
    <property type="molecule type" value="Genomic_DNA"/>
</dbReference>
<evidence type="ECO:0000256" key="1">
    <source>
        <dbReference type="SAM" id="MobiDB-lite"/>
    </source>
</evidence>
<reference evidence="2" key="1">
    <citation type="submission" date="2022-10" db="EMBL/GenBank/DDBJ databases">
        <title>Fusarium specimens isolated from Avocado Roots.</title>
        <authorList>
            <person name="Stajich J."/>
            <person name="Roper C."/>
            <person name="Heimlech-Rivalta G."/>
        </authorList>
    </citation>
    <scope>NUCLEOTIDE SEQUENCE</scope>
    <source>
        <strain evidence="2">CF00143</strain>
    </source>
</reference>
<proteinExistence type="predicted"/>
<keyword evidence="3" id="KW-1185">Reference proteome</keyword>
<organism evidence="2 3">
    <name type="scientific">Fusarium irregulare</name>
    <dbReference type="NCBI Taxonomy" id="2494466"/>
    <lineage>
        <taxon>Eukaryota</taxon>
        <taxon>Fungi</taxon>
        <taxon>Dikarya</taxon>
        <taxon>Ascomycota</taxon>
        <taxon>Pezizomycotina</taxon>
        <taxon>Sordariomycetes</taxon>
        <taxon>Hypocreomycetidae</taxon>
        <taxon>Hypocreales</taxon>
        <taxon>Nectriaceae</taxon>
        <taxon>Fusarium</taxon>
        <taxon>Fusarium incarnatum-equiseti species complex</taxon>
    </lineage>
</organism>
<accession>A0A9W8PJT4</accession>
<dbReference type="OrthoDB" id="5089448at2759"/>
<evidence type="ECO:0000313" key="3">
    <source>
        <dbReference type="Proteomes" id="UP001152130"/>
    </source>
</evidence>
<evidence type="ECO:0000313" key="2">
    <source>
        <dbReference type="EMBL" id="KAJ4007342.1"/>
    </source>
</evidence>
<protein>
    <recommendedName>
        <fullName evidence="4">Fungal N-terminal domain-containing protein</fullName>
    </recommendedName>
</protein>
<comment type="caution">
    <text evidence="2">The sequence shown here is derived from an EMBL/GenBank/DDBJ whole genome shotgun (WGS) entry which is preliminary data.</text>
</comment>
<feature type="region of interest" description="Disordered" evidence="1">
    <location>
        <begin position="219"/>
        <end position="238"/>
    </location>
</feature>
<feature type="region of interest" description="Disordered" evidence="1">
    <location>
        <begin position="183"/>
        <end position="205"/>
    </location>
</feature>
<evidence type="ECO:0008006" key="4">
    <source>
        <dbReference type="Google" id="ProtNLM"/>
    </source>
</evidence>
<gene>
    <name evidence="2" type="ORF">NW766_010026</name>
</gene>
<dbReference type="Proteomes" id="UP001152130">
    <property type="component" value="Unassembled WGS sequence"/>
</dbReference>
<name>A0A9W8PJT4_9HYPO</name>
<dbReference type="AlphaFoldDB" id="A0A9W8PJT4"/>
<sequence length="1186" mass="134609">MEAVGSLSATLQLAQGLGVTLLKVREAYLQIKDMDDFLHDFDGQLDATRTTLAILHGGIGNAKFDASTQDWWRQSELERLLRSCHQHYQRMNEIFIKIAHQRSSAPALRAWIRTKQYDSDISHLRLCINTCTNALQLPVIIHKIHATMQVTSERPIPGEAFVLMEEVASRLTRLESSLTDTRDDLKKRAVEQDSNDQDPTAQSTSIEKLMESLELDLSRLTSSQHHRPSSAEKDDMGARLAQMQDTVSKLRTEARREGKRPDTCLSMQEMRDKADMEQDTRSMLELVDDLVGSTKDYTSTIDSISTVSKVTSQPPTAPRDGMRDLVLPNLAGLHPGPQLPPVQHFKDKLENIAEWVGQTDEGDRASVISRLSGLHPPPSETIATSTTYTSATTRTEHSFRGEINQRRIRAVEESLEAKHYDKAIDLLDIVLSDGNEPLNDEEQDRLYRLMAKAIVEGKGKVDANLYKSHPLLKLRVAEKECRWSLMQATKALDQGGYDEVLHILSPSQFQFEKEWDSLGFAESEMRSVQKIQLARGQSWFYARSFWDIAAAIRVLERLLENKRLAKSDRAVAHRTLTRAYRRNSDYEKSKFHGEQAYQNMIKIVGRDDRELLELIYLMVIICSESEDPDRDVWMKMLPEGLATSCKSVQRPFKARKGLDTCFASGMLRYIHQGVDEMEGQHRLQAGLEYLLHCYELRGSRSYRIFNMDNMHCWGCLQQCFQKQQVLEGACVCKSSDQDLLCKRHQMSGKSTRGFSIVHFFATAAPKPQISLDVKEQRRQSLIDITTNSRYYQLKTVLKRDKSRHRECVDEISILLHSAERNGWGDLQWAKTSSIDTTNFGIYDVVNRPMDLQLPKDLQSFARSIVVTPVWAAALSGGLETVSFFLSLQETDAVKGSDSILLLTRPGSSPYPPDCLATMEDNDAIGTVIQGVLQVFNTLPVQVARQLLSRSLQRDSHWCFVDLILLGKVLDKCGKDSADLRVWSHEKDFPKVLSESLLAFFFDLVTRGGFSGLSLDELKGMLQTLLKHSQETHHNSSSAPQSITVLIDYINGAVLGLKFPECLKSPQTPTIIGRLNRWIDMLGIYMEYSRAIGSDNILKLRRCIDHLLYCKEGIKHNQEELSTISSELGEINFYKFRRVFGTLKKERIDQLLQRKSDLAVEKDNLVCMLRTGERLDGIVGEWAVEVI</sequence>